<dbReference type="RefSeq" id="WP_205359709.1">
    <property type="nucleotide sequence ID" value="NZ_JADKYB010000014.1"/>
</dbReference>
<comment type="caution">
    <text evidence="2">The sequence shown here is derived from an EMBL/GenBank/DDBJ whole genome shotgun (WGS) entry which is preliminary data.</text>
</comment>
<proteinExistence type="predicted"/>
<feature type="chain" id="PRO_5046543155" evidence="1">
    <location>
        <begin position="20"/>
        <end position="122"/>
    </location>
</feature>
<evidence type="ECO:0000256" key="1">
    <source>
        <dbReference type="SAM" id="SignalP"/>
    </source>
</evidence>
<protein>
    <submittedName>
        <fullName evidence="2">Uncharacterized protein</fullName>
    </submittedName>
</protein>
<accession>A0ABS2TWY6</accession>
<sequence length="122" mass="12645">MAVASPAIATALATSPAFAADSTYDLGSGNHTASGGLIWLNRSVTVQGSVTDIGGAGTQVVCDPWANNTELPHQTRTAVDGTTSYNFTLDGSQWPGGITEVLVLVIDLHTGYGVDEHDFVRP</sequence>
<gene>
    <name evidence="2" type="ORF">ITX44_25545</name>
</gene>
<evidence type="ECO:0000313" key="3">
    <source>
        <dbReference type="Proteomes" id="UP000749040"/>
    </source>
</evidence>
<feature type="signal peptide" evidence="1">
    <location>
        <begin position="1"/>
        <end position="19"/>
    </location>
</feature>
<organism evidence="2 3">
    <name type="scientific">Actinacidiphila acididurans</name>
    <dbReference type="NCBI Taxonomy" id="2784346"/>
    <lineage>
        <taxon>Bacteria</taxon>
        <taxon>Bacillati</taxon>
        <taxon>Actinomycetota</taxon>
        <taxon>Actinomycetes</taxon>
        <taxon>Kitasatosporales</taxon>
        <taxon>Streptomycetaceae</taxon>
        <taxon>Actinacidiphila</taxon>
    </lineage>
</organism>
<keyword evidence="3" id="KW-1185">Reference proteome</keyword>
<reference evidence="2 3" key="1">
    <citation type="submission" date="2021-01" db="EMBL/GenBank/DDBJ databases">
        <title>Streptomyces acididurans sp. nov., isolated from a peat swamp forest soil.</title>
        <authorList>
            <person name="Chantavorakit T."/>
            <person name="Duangmal K."/>
        </authorList>
    </citation>
    <scope>NUCLEOTIDE SEQUENCE [LARGE SCALE GENOMIC DNA]</scope>
    <source>
        <strain evidence="2 3">KK5PA1</strain>
    </source>
</reference>
<dbReference type="Proteomes" id="UP000749040">
    <property type="component" value="Unassembled WGS sequence"/>
</dbReference>
<evidence type="ECO:0000313" key="2">
    <source>
        <dbReference type="EMBL" id="MBM9507854.1"/>
    </source>
</evidence>
<keyword evidence="1" id="KW-0732">Signal</keyword>
<dbReference type="EMBL" id="JADKYB010000014">
    <property type="protein sequence ID" value="MBM9507854.1"/>
    <property type="molecule type" value="Genomic_DNA"/>
</dbReference>
<name>A0ABS2TWY6_9ACTN</name>